<dbReference type="GO" id="GO:0008237">
    <property type="term" value="F:metallopeptidase activity"/>
    <property type="evidence" value="ECO:0007669"/>
    <property type="project" value="UniProtKB-KW"/>
</dbReference>
<comment type="caution">
    <text evidence="7">The sequence shown here is derived from an EMBL/GenBank/DDBJ whole genome shotgun (WGS) entry which is preliminary data.</text>
</comment>
<dbReference type="PATRIC" id="fig|1359153.3.peg.1392"/>
<reference evidence="7 8" key="1">
    <citation type="submission" date="2015-01" db="EMBL/GenBank/DDBJ databases">
        <title>Genome Sequencing of Rickettsiales.</title>
        <authorList>
            <person name="Daugherty S.C."/>
            <person name="Su Q."/>
            <person name="Abolude K."/>
            <person name="Beier-Sexton M."/>
            <person name="Carlyon J.A."/>
            <person name="Carter R."/>
            <person name="Day N.P."/>
            <person name="Dumler S.J."/>
            <person name="Dyachenko V."/>
            <person name="Godinez A."/>
            <person name="Kurtti T.J."/>
            <person name="Lichay M."/>
            <person name="Mullins K.E."/>
            <person name="Ott S."/>
            <person name="Pappas-Brown V."/>
            <person name="Paris D.H."/>
            <person name="Patel P."/>
            <person name="Richards A.L."/>
            <person name="Sadzewicz L."/>
            <person name="Sears K."/>
            <person name="Seidman D."/>
            <person name="Sengamalay N."/>
            <person name="Stenos J."/>
            <person name="Tallon L.J."/>
            <person name="Vincent G."/>
            <person name="Fraser C.M."/>
            <person name="Munderloh U."/>
            <person name="Dunning-Hotopp J.C."/>
        </authorList>
    </citation>
    <scope>NUCLEOTIDE SEQUENCE [LARGE SCALE GENOMIC DNA]</scope>
    <source>
        <strain evidence="7 8">ApNP</strain>
    </source>
</reference>
<dbReference type="Pfam" id="PF04002">
    <property type="entry name" value="RadC"/>
    <property type="match status" value="1"/>
</dbReference>
<evidence type="ECO:0000256" key="5">
    <source>
        <dbReference type="ARBA" id="ARBA00023049"/>
    </source>
</evidence>
<dbReference type="Proteomes" id="UP000033385">
    <property type="component" value="Unassembled WGS sequence"/>
</dbReference>
<keyword evidence="5" id="KW-0482">Metalloprotease</keyword>
<keyword evidence="3" id="KW-0378">Hydrolase</keyword>
<evidence type="ECO:0000259" key="6">
    <source>
        <dbReference type="PROSITE" id="PS50249"/>
    </source>
</evidence>
<dbReference type="PANTHER" id="PTHR30471">
    <property type="entry name" value="DNA REPAIR PROTEIN RADC"/>
    <property type="match status" value="1"/>
</dbReference>
<name>A0A0F3NIV3_ANAPH</name>
<sequence length="55" mass="6167">MISHNHPSGDPKPSKADINVTNKLRIACNSMDIELVDHVIVTSKRHYSFKTHGLL</sequence>
<evidence type="ECO:0000256" key="1">
    <source>
        <dbReference type="ARBA" id="ARBA00022670"/>
    </source>
</evidence>
<keyword evidence="1" id="KW-0645">Protease</keyword>
<evidence type="ECO:0000256" key="4">
    <source>
        <dbReference type="ARBA" id="ARBA00022833"/>
    </source>
</evidence>
<proteinExistence type="predicted"/>
<dbReference type="PANTHER" id="PTHR30471:SF3">
    <property type="entry name" value="UPF0758 PROTEIN YEES-RELATED"/>
    <property type="match status" value="1"/>
</dbReference>
<dbReference type="InterPro" id="IPR025657">
    <property type="entry name" value="RadC_JAB"/>
</dbReference>
<evidence type="ECO:0000313" key="7">
    <source>
        <dbReference type="EMBL" id="KJV66834.1"/>
    </source>
</evidence>
<dbReference type="EMBL" id="LANW01000001">
    <property type="protein sequence ID" value="KJV66834.1"/>
    <property type="molecule type" value="Genomic_DNA"/>
</dbReference>
<dbReference type="PROSITE" id="PS50249">
    <property type="entry name" value="MPN"/>
    <property type="match status" value="1"/>
</dbReference>
<dbReference type="InterPro" id="IPR020891">
    <property type="entry name" value="UPF0758_CS"/>
</dbReference>
<keyword evidence="4" id="KW-0862">Zinc</keyword>
<evidence type="ECO:0000256" key="2">
    <source>
        <dbReference type="ARBA" id="ARBA00022723"/>
    </source>
</evidence>
<dbReference type="InterPro" id="IPR037518">
    <property type="entry name" value="MPN"/>
</dbReference>
<organism evidence="7 8">
    <name type="scientific">Anaplasma phagocytophilum str. ApNP</name>
    <dbReference type="NCBI Taxonomy" id="1359153"/>
    <lineage>
        <taxon>Bacteria</taxon>
        <taxon>Pseudomonadati</taxon>
        <taxon>Pseudomonadota</taxon>
        <taxon>Alphaproteobacteria</taxon>
        <taxon>Rickettsiales</taxon>
        <taxon>Anaplasmataceae</taxon>
        <taxon>Anaplasma</taxon>
        <taxon>phagocytophilum group</taxon>
    </lineage>
</organism>
<dbReference type="InterPro" id="IPR001405">
    <property type="entry name" value="UPF0758"/>
</dbReference>
<dbReference type="GO" id="GO:0006508">
    <property type="term" value="P:proteolysis"/>
    <property type="evidence" value="ECO:0007669"/>
    <property type="project" value="UniProtKB-KW"/>
</dbReference>
<dbReference type="Gene3D" id="3.40.140.10">
    <property type="entry name" value="Cytidine Deaminase, domain 2"/>
    <property type="match status" value="1"/>
</dbReference>
<evidence type="ECO:0000313" key="8">
    <source>
        <dbReference type="Proteomes" id="UP000033385"/>
    </source>
</evidence>
<evidence type="ECO:0000256" key="3">
    <source>
        <dbReference type="ARBA" id="ARBA00022801"/>
    </source>
</evidence>
<accession>A0A0F3NIV3</accession>
<dbReference type="PROSITE" id="PS01302">
    <property type="entry name" value="UPF0758"/>
    <property type="match status" value="1"/>
</dbReference>
<dbReference type="GO" id="GO:0046872">
    <property type="term" value="F:metal ion binding"/>
    <property type="evidence" value="ECO:0007669"/>
    <property type="project" value="UniProtKB-KW"/>
</dbReference>
<feature type="domain" description="MPN" evidence="6">
    <location>
        <begin position="1"/>
        <end position="55"/>
    </location>
</feature>
<gene>
    <name evidence="7" type="ORF">APHNP_1363</name>
</gene>
<dbReference type="AlphaFoldDB" id="A0A0F3NIV3"/>
<keyword evidence="2" id="KW-0479">Metal-binding</keyword>
<protein>
    <submittedName>
        <fullName evidence="7">RadC-like JAB domain protein</fullName>
    </submittedName>
</protein>